<dbReference type="Proteomes" id="UP000308724">
    <property type="component" value="Unassembled WGS sequence"/>
</dbReference>
<proteinExistence type="predicted"/>
<comment type="caution">
    <text evidence="2">The sequence shown here is derived from an EMBL/GenBank/DDBJ whole genome shotgun (WGS) entry which is preliminary data.</text>
</comment>
<organism evidence="2 3">
    <name type="scientific">Aureobasidium pullulans</name>
    <name type="common">Black yeast</name>
    <name type="synonym">Pullularia pullulans</name>
    <dbReference type="NCBI Taxonomy" id="5580"/>
    <lineage>
        <taxon>Eukaryota</taxon>
        <taxon>Fungi</taxon>
        <taxon>Dikarya</taxon>
        <taxon>Ascomycota</taxon>
        <taxon>Pezizomycotina</taxon>
        <taxon>Dothideomycetes</taxon>
        <taxon>Dothideomycetidae</taxon>
        <taxon>Dothideales</taxon>
        <taxon>Saccotheciaceae</taxon>
        <taxon>Aureobasidium</taxon>
    </lineage>
</organism>
<feature type="transmembrane region" description="Helical" evidence="1">
    <location>
        <begin position="53"/>
        <end position="85"/>
    </location>
</feature>
<keyword evidence="1" id="KW-0472">Membrane</keyword>
<reference evidence="2 3" key="1">
    <citation type="submission" date="2018-10" db="EMBL/GenBank/DDBJ databases">
        <title>Fifty Aureobasidium pullulans genomes reveal a recombining polyextremotolerant generalist.</title>
        <authorList>
            <person name="Gostincar C."/>
            <person name="Turk M."/>
            <person name="Zajc J."/>
            <person name="Gunde-Cimerman N."/>
        </authorList>
    </citation>
    <scope>NUCLEOTIDE SEQUENCE [LARGE SCALE GENOMIC DNA]</scope>
    <source>
        <strain evidence="2 3">EXF-1645</strain>
    </source>
</reference>
<gene>
    <name evidence="2" type="ORF">D6C78_05579</name>
</gene>
<evidence type="ECO:0000256" key="1">
    <source>
        <dbReference type="SAM" id="Phobius"/>
    </source>
</evidence>
<name>A0A4T0BNJ8_AURPU</name>
<keyword evidence="1" id="KW-1133">Transmembrane helix</keyword>
<accession>A0A4T0BNJ8</accession>
<sequence length="254" mass="28925">MTPATSMTPQVLFKKSGQMMHTLCFLIFVCIICSTCAMVGLTCYALLAVPVVIFAMPCLVLVYALFSLAVNHVSWFIILVLLLWINTPSQEIPHKQPFVELEATSENPIPYQNKDTSSGRWQAPTKQQLLLVGQTPINEQAPTKQQVSLEGQISTKEQASAEDQAIDETDIQALWSRMELRNGIQRIKREGGDEQSWRDYHAKMDVPDSITLNYLEERFQHWRKYFEKGGRTEVLAAGSYNFHRSHHSDNSDYN</sequence>
<evidence type="ECO:0000313" key="2">
    <source>
        <dbReference type="EMBL" id="TIA36196.1"/>
    </source>
</evidence>
<feature type="transmembrane region" description="Helical" evidence="1">
    <location>
        <begin position="23"/>
        <end position="47"/>
    </location>
</feature>
<dbReference type="AlphaFoldDB" id="A0A4T0BNJ8"/>
<evidence type="ECO:0000313" key="3">
    <source>
        <dbReference type="Proteomes" id="UP000308724"/>
    </source>
</evidence>
<keyword evidence="1" id="KW-0812">Transmembrane</keyword>
<protein>
    <submittedName>
        <fullName evidence="2">Uncharacterized protein</fullName>
    </submittedName>
</protein>
<dbReference type="EMBL" id="QZBZ01000110">
    <property type="protein sequence ID" value="TIA36196.1"/>
    <property type="molecule type" value="Genomic_DNA"/>
</dbReference>